<keyword evidence="2 5" id="KW-0812">Transmembrane</keyword>
<evidence type="ECO:0000256" key="2">
    <source>
        <dbReference type="ARBA" id="ARBA00022692"/>
    </source>
</evidence>
<dbReference type="STRING" id="1448308.A0A2T2P1U3"/>
<proteinExistence type="predicted"/>
<accession>A0A2T2P1U3</accession>
<dbReference type="Pfam" id="PF04479">
    <property type="entry name" value="RTA1"/>
    <property type="match status" value="1"/>
</dbReference>
<evidence type="ECO:0000256" key="5">
    <source>
        <dbReference type="SAM" id="Phobius"/>
    </source>
</evidence>
<dbReference type="OrthoDB" id="4521223at2759"/>
<protein>
    <submittedName>
        <fullName evidence="6">RTA1-domain-containing protein</fullName>
    </submittedName>
</protein>
<feature type="transmembrane region" description="Helical" evidence="5">
    <location>
        <begin position="25"/>
        <end position="49"/>
    </location>
</feature>
<keyword evidence="3 5" id="KW-1133">Transmembrane helix</keyword>
<feature type="transmembrane region" description="Helical" evidence="5">
    <location>
        <begin position="61"/>
        <end position="78"/>
    </location>
</feature>
<reference evidence="6 7" key="1">
    <citation type="journal article" date="2018" name="Front. Microbiol.">
        <title>Genome-Wide Analysis of Corynespora cassiicola Leaf Fall Disease Putative Effectors.</title>
        <authorList>
            <person name="Lopez D."/>
            <person name="Ribeiro S."/>
            <person name="Label P."/>
            <person name="Fumanal B."/>
            <person name="Venisse J.S."/>
            <person name="Kohler A."/>
            <person name="de Oliveira R.R."/>
            <person name="Labutti K."/>
            <person name="Lipzen A."/>
            <person name="Lail K."/>
            <person name="Bauer D."/>
            <person name="Ohm R.A."/>
            <person name="Barry K.W."/>
            <person name="Spatafora J."/>
            <person name="Grigoriev I.V."/>
            <person name="Martin F.M."/>
            <person name="Pujade-Renaud V."/>
        </authorList>
    </citation>
    <scope>NUCLEOTIDE SEQUENCE [LARGE SCALE GENOMIC DNA]</scope>
    <source>
        <strain evidence="6 7">Philippines</strain>
    </source>
</reference>
<feature type="transmembrane region" description="Helical" evidence="5">
    <location>
        <begin position="98"/>
        <end position="122"/>
    </location>
</feature>
<feature type="transmembrane region" description="Helical" evidence="5">
    <location>
        <begin position="208"/>
        <end position="227"/>
    </location>
</feature>
<dbReference type="AlphaFoldDB" id="A0A2T2P1U3"/>
<dbReference type="GO" id="GO:0016020">
    <property type="term" value="C:membrane"/>
    <property type="evidence" value="ECO:0007669"/>
    <property type="project" value="UniProtKB-SubCell"/>
</dbReference>
<sequence length="297" mass="32757">MADEAPSGYIDPNFPNPMGPNDARIIIYGYTPSIVVGLLGCILFFLAGLAHTWQLLKYRTWYFSTVIVGILFEIVGYISRLLSTKISPYRVTYFVIQYFFIVVAPVFFAAAIYTILSLLISCTSPRYAPLPPRAILWTFITCDVVATVVQILGAALIGVAESNRRDPTTPNNILLAGLAVQAASFFAFIVLFALFVARAGPAALFERVGRGFYAAFGAAVLLMYVRVCFRLAETAQGLYGELNTHEVYFGCLEFAPVVVAVWLLAGWHPGRCVPERRIRRGDGGDGNNMDFPARRRA</sequence>
<gene>
    <name evidence="6" type="ORF">BS50DRAFT_597255</name>
</gene>
<dbReference type="InterPro" id="IPR007568">
    <property type="entry name" value="RTA1"/>
</dbReference>
<dbReference type="Proteomes" id="UP000240883">
    <property type="component" value="Unassembled WGS sequence"/>
</dbReference>
<feature type="transmembrane region" description="Helical" evidence="5">
    <location>
        <begin position="172"/>
        <end position="196"/>
    </location>
</feature>
<organism evidence="6 7">
    <name type="scientific">Corynespora cassiicola Philippines</name>
    <dbReference type="NCBI Taxonomy" id="1448308"/>
    <lineage>
        <taxon>Eukaryota</taxon>
        <taxon>Fungi</taxon>
        <taxon>Dikarya</taxon>
        <taxon>Ascomycota</taxon>
        <taxon>Pezizomycotina</taxon>
        <taxon>Dothideomycetes</taxon>
        <taxon>Pleosporomycetidae</taxon>
        <taxon>Pleosporales</taxon>
        <taxon>Corynesporascaceae</taxon>
        <taxon>Corynespora</taxon>
    </lineage>
</organism>
<feature type="transmembrane region" description="Helical" evidence="5">
    <location>
        <begin position="247"/>
        <end position="267"/>
    </location>
</feature>
<comment type="subcellular location">
    <subcellularLocation>
        <location evidence="1">Membrane</location>
        <topology evidence="1">Multi-pass membrane protein</topology>
    </subcellularLocation>
</comment>
<feature type="transmembrane region" description="Helical" evidence="5">
    <location>
        <begin position="134"/>
        <end position="160"/>
    </location>
</feature>
<dbReference type="EMBL" id="KZ678130">
    <property type="protein sequence ID" value="PSN71645.1"/>
    <property type="molecule type" value="Genomic_DNA"/>
</dbReference>
<keyword evidence="4 5" id="KW-0472">Membrane</keyword>
<evidence type="ECO:0000256" key="3">
    <source>
        <dbReference type="ARBA" id="ARBA00022989"/>
    </source>
</evidence>
<evidence type="ECO:0000313" key="6">
    <source>
        <dbReference type="EMBL" id="PSN71645.1"/>
    </source>
</evidence>
<evidence type="ECO:0000256" key="4">
    <source>
        <dbReference type="ARBA" id="ARBA00023136"/>
    </source>
</evidence>
<dbReference type="PANTHER" id="PTHR31465">
    <property type="entry name" value="PROTEIN RTA1-RELATED"/>
    <property type="match status" value="1"/>
</dbReference>
<dbReference type="PANTHER" id="PTHR31465:SF1">
    <property type="entry name" value="PROTEIN RTA1-RELATED"/>
    <property type="match status" value="1"/>
</dbReference>
<name>A0A2T2P1U3_CORCC</name>
<keyword evidence="7" id="KW-1185">Reference proteome</keyword>
<evidence type="ECO:0000313" key="7">
    <source>
        <dbReference type="Proteomes" id="UP000240883"/>
    </source>
</evidence>
<evidence type="ECO:0000256" key="1">
    <source>
        <dbReference type="ARBA" id="ARBA00004141"/>
    </source>
</evidence>